<dbReference type="EMBL" id="JARAWP010000023">
    <property type="protein sequence ID" value="MDX3022859.1"/>
    <property type="molecule type" value="Genomic_DNA"/>
</dbReference>
<evidence type="ECO:0000313" key="3">
    <source>
        <dbReference type="EMBL" id="MDX3022859.1"/>
    </source>
</evidence>
<reference evidence="2 4" key="1">
    <citation type="journal article" date="2023" name="Microb. Genom.">
        <title>Mesoterricola silvestris gen. nov., sp. nov., Mesoterricola sediminis sp. nov., Geothrix oryzae sp. nov., Geothrix edaphica sp. nov., Geothrix rubra sp. nov., and Geothrix limicola sp. nov., six novel members of Acidobacteriota isolated from soils.</title>
        <authorList>
            <person name="Weisberg A.J."/>
            <person name="Pearce E."/>
            <person name="Kramer C.G."/>
            <person name="Chang J.H."/>
            <person name="Clarke C.R."/>
        </authorList>
    </citation>
    <scope>NUCLEOTIDE SEQUENCE</scope>
    <source>
        <strain evidence="3 4">NB05-1H</strain>
        <strain evidence="2">NRRL_B-16521</strain>
    </source>
</reference>
<dbReference type="EMBL" id="JARAWC010000010">
    <property type="protein sequence ID" value="MDX2961187.1"/>
    <property type="molecule type" value="Genomic_DNA"/>
</dbReference>
<evidence type="ECO:0000313" key="2">
    <source>
        <dbReference type="EMBL" id="MDX2961187.1"/>
    </source>
</evidence>
<keyword evidence="4" id="KW-1185">Reference proteome</keyword>
<protein>
    <submittedName>
        <fullName evidence="2">Uncharacterized protein</fullName>
    </submittedName>
</protein>
<comment type="caution">
    <text evidence="2">The sequence shown here is derived from an EMBL/GenBank/DDBJ whole genome shotgun (WGS) entry which is preliminary data.</text>
</comment>
<dbReference type="AlphaFoldDB" id="A0AAP6EFM5"/>
<name>A0AAP6EFM5_9ACTN</name>
<evidence type="ECO:0000313" key="5">
    <source>
        <dbReference type="Proteomes" id="UP001282288"/>
    </source>
</evidence>
<dbReference type="Proteomes" id="UP001282288">
    <property type="component" value="Unassembled WGS sequence"/>
</dbReference>
<feature type="region of interest" description="Disordered" evidence="1">
    <location>
        <begin position="1"/>
        <end position="51"/>
    </location>
</feature>
<evidence type="ECO:0000313" key="4">
    <source>
        <dbReference type="Proteomes" id="UP001272987"/>
    </source>
</evidence>
<feature type="compositionally biased region" description="Basic and acidic residues" evidence="1">
    <location>
        <begin position="8"/>
        <end position="26"/>
    </location>
</feature>
<sequence>MRTTAPADRPKADSARRLDAPTDPKNARGVRRALAGTRSAQGAGVTFQSSI</sequence>
<gene>
    <name evidence="2" type="ORF">PV399_15890</name>
    <name evidence="3" type="ORF">PV666_34015</name>
</gene>
<proteinExistence type="predicted"/>
<dbReference type="Proteomes" id="UP001272987">
    <property type="component" value="Unassembled WGS sequence"/>
</dbReference>
<accession>A0AAP6EFM5</accession>
<dbReference type="GeneID" id="69812140"/>
<organism evidence="2 5">
    <name type="scientific">Streptomyces acidiscabies</name>
    <dbReference type="NCBI Taxonomy" id="42234"/>
    <lineage>
        <taxon>Bacteria</taxon>
        <taxon>Bacillati</taxon>
        <taxon>Actinomycetota</taxon>
        <taxon>Actinomycetes</taxon>
        <taxon>Kitasatosporales</taxon>
        <taxon>Streptomycetaceae</taxon>
        <taxon>Streptomyces</taxon>
    </lineage>
</organism>
<evidence type="ECO:0000256" key="1">
    <source>
        <dbReference type="SAM" id="MobiDB-lite"/>
    </source>
</evidence>
<dbReference type="RefSeq" id="WP_158002825.1">
    <property type="nucleotide sequence ID" value="NZ_BCMK01000028.1"/>
</dbReference>